<keyword evidence="5" id="KW-1133">Transmembrane helix</keyword>
<feature type="compositionally biased region" description="Low complexity" evidence="4">
    <location>
        <begin position="340"/>
        <end position="355"/>
    </location>
</feature>
<dbReference type="InterPro" id="IPR020904">
    <property type="entry name" value="Sc_DH/Rdtase_CS"/>
</dbReference>
<comment type="similarity">
    <text evidence="1">Belongs to the short-chain dehydrogenases/reductases (SDR) family.</text>
</comment>
<evidence type="ECO:0000259" key="6">
    <source>
        <dbReference type="PROSITE" id="PS51382"/>
    </source>
</evidence>
<dbReference type="InterPro" id="IPR036291">
    <property type="entry name" value="NAD(P)-bd_dom_sf"/>
</dbReference>
<dbReference type="Pfam" id="PF13561">
    <property type="entry name" value="adh_short_C2"/>
    <property type="match status" value="1"/>
</dbReference>
<dbReference type="CDD" id="cd14474">
    <property type="entry name" value="SPX_YDR089W"/>
    <property type="match status" value="1"/>
</dbReference>
<keyword evidence="5" id="KW-0472">Membrane</keyword>
<feature type="transmembrane region" description="Helical" evidence="5">
    <location>
        <begin position="464"/>
        <end position="484"/>
    </location>
</feature>
<dbReference type="SUPFAM" id="SSF51735">
    <property type="entry name" value="NAD(P)-binding Rossmann-fold domains"/>
    <property type="match status" value="1"/>
</dbReference>
<dbReference type="InterPro" id="IPR004331">
    <property type="entry name" value="SPX_dom"/>
</dbReference>
<evidence type="ECO:0000256" key="5">
    <source>
        <dbReference type="SAM" id="Phobius"/>
    </source>
</evidence>
<dbReference type="InterPro" id="IPR002347">
    <property type="entry name" value="SDR_fam"/>
</dbReference>
<dbReference type="PANTHER" id="PTHR48107">
    <property type="entry name" value="NADPH-DEPENDENT ALDEHYDE REDUCTASE-LIKE PROTEIN, CHLOROPLASTIC-RELATED"/>
    <property type="match status" value="1"/>
</dbReference>
<feature type="compositionally biased region" description="Polar residues" evidence="4">
    <location>
        <begin position="236"/>
        <end position="247"/>
    </location>
</feature>
<dbReference type="EMBL" id="JAQQPM010000003">
    <property type="protein sequence ID" value="KAK2069643.1"/>
    <property type="molecule type" value="Genomic_DNA"/>
</dbReference>
<reference evidence="7" key="1">
    <citation type="journal article" date="2023" name="Mol. Plant Microbe Interact.">
        <title>Elucidating the Obligate Nature and Biological Capacity of an Invasive Fungal Corn Pathogen.</title>
        <authorList>
            <person name="MacCready J.S."/>
            <person name="Roggenkamp E.M."/>
            <person name="Gdanetz K."/>
            <person name="Chilvers M.I."/>
        </authorList>
    </citation>
    <scope>NUCLEOTIDE SEQUENCE</scope>
    <source>
        <strain evidence="7">PM02</strain>
    </source>
</reference>
<evidence type="ECO:0000256" key="3">
    <source>
        <dbReference type="ARBA" id="ARBA00023002"/>
    </source>
</evidence>
<keyword evidence="2" id="KW-0521">NADP</keyword>
<feature type="region of interest" description="Disordered" evidence="4">
    <location>
        <begin position="321"/>
        <end position="396"/>
    </location>
</feature>
<feature type="transmembrane region" description="Helical" evidence="5">
    <location>
        <begin position="427"/>
        <end position="452"/>
    </location>
</feature>
<dbReference type="Gene3D" id="3.40.50.720">
    <property type="entry name" value="NAD(P)-binding Rossmann-like Domain"/>
    <property type="match status" value="1"/>
</dbReference>
<sequence>MDDLGRCNLKTPLRLSEGMKYGSQFERESVPAWSFHNLDYNGLKHHIKVYTTRDQATALTIPGQRDQGLQKFEDELFAELCRQHDRVGLFVSSKADEITRRLQHLSKQIHQLLLRCTTNTIASDAFWSKKQRKFAKYEHALLQCADDTKALERFVDAQVIAFRKILKKYRKWTGSAALGRRFKDVVLSHPGSFTKRSFFSLQRQYEEILTSLRAAQPNDTVARPPKFNERVDAQLSAASVSPPTQQAPEDRHEDQVVTSGYWNEYDDGSEAGDLQHSGGGYVIYVNSDDRSLFLGVDSWASAVAAPLGKMRQWLRTRALGSAGPGERQSLLPAQPPLYGSTTSTRTTRTTRTRSTQKASYFSSSPGADTSADSSDPDTESETAAVHQRRDSHGYASSDDFPAGYATHYATVLPSINEQRLTRHRERVFAWGTVGCYVASALFLSVAAILATAGRHRLRVEVDTGVTLGVMASLGCACVGLAMTFSRRDALGFFTRLTVWAVFALFRAVIADAQRTVTMSDKHQFEQGHKAPVSGQSFPGKETKMPDPKPLWDELPTDDGKGQKYKAAGKLRGKKAIITGGDSGIGRASAILFAMEGADSLIVYLPEEEDDARETKRRVEGYGQKCHLLATDISKKENCAQVVREAAKLFDGHVDILFNNAAYQMMKQDIADLPEEQWVRTFDTNMHSQFYLSKYVLPHMKRGSTIINNASINAYVGRPDLLDYTATKGAIISFTRGLSNQQLGKGIRVNAVAPGPVWTPLIPATMSEEAQEQFTSPMGRPAQPSEIATCVVFLAAADSSAISGQTIHCNGGTVVNG</sequence>
<evidence type="ECO:0000256" key="1">
    <source>
        <dbReference type="ARBA" id="ARBA00006484"/>
    </source>
</evidence>
<dbReference type="PRINTS" id="PR00081">
    <property type="entry name" value="GDHRDH"/>
</dbReference>
<dbReference type="Proteomes" id="UP001217918">
    <property type="component" value="Unassembled WGS sequence"/>
</dbReference>
<evidence type="ECO:0000313" key="8">
    <source>
        <dbReference type="Proteomes" id="UP001217918"/>
    </source>
</evidence>
<dbReference type="PROSITE" id="PS00061">
    <property type="entry name" value="ADH_SHORT"/>
    <property type="match status" value="1"/>
</dbReference>
<evidence type="ECO:0000256" key="4">
    <source>
        <dbReference type="SAM" id="MobiDB-lite"/>
    </source>
</evidence>
<feature type="domain" description="SPX" evidence="6">
    <location>
        <begin position="19"/>
        <end position="183"/>
    </location>
</feature>
<dbReference type="PROSITE" id="PS51382">
    <property type="entry name" value="SPX"/>
    <property type="match status" value="1"/>
</dbReference>
<keyword evidence="8" id="KW-1185">Reference proteome</keyword>
<keyword evidence="3" id="KW-0560">Oxidoreductase</keyword>
<evidence type="ECO:0000256" key="2">
    <source>
        <dbReference type="ARBA" id="ARBA00022857"/>
    </source>
</evidence>
<dbReference type="FunFam" id="3.40.50.720:FF:000084">
    <property type="entry name" value="Short-chain dehydrogenase reductase"/>
    <property type="match status" value="1"/>
</dbReference>
<keyword evidence="5" id="KW-0812">Transmembrane</keyword>
<dbReference type="AlphaFoldDB" id="A0AAD9I2A4"/>
<evidence type="ECO:0000313" key="7">
    <source>
        <dbReference type="EMBL" id="KAK2069643.1"/>
    </source>
</evidence>
<dbReference type="PRINTS" id="PR00080">
    <property type="entry name" value="SDRFAMILY"/>
</dbReference>
<organism evidence="7 8">
    <name type="scientific">Phyllachora maydis</name>
    <dbReference type="NCBI Taxonomy" id="1825666"/>
    <lineage>
        <taxon>Eukaryota</taxon>
        <taxon>Fungi</taxon>
        <taxon>Dikarya</taxon>
        <taxon>Ascomycota</taxon>
        <taxon>Pezizomycotina</taxon>
        <taxon>Sordariomycetes</taxon>
        <taxon>Sordariomycetidae</taxon>
        <taxon>Phyllachorales</taxon>
        <taxon>Phyllachoraceae</taxon>
        <taxon>Phyllachora</taxon>
    </lineage>
</organism>
<proteinExistence type="inferred from homology"/>
<feature type="region of interest" description="Disordered" evidence="4">
    <location>
        <begin position="521"/>
        <end position="557"/>
    </location>
</feature>
<comment type="caution">
    <text evidence="7">The sequence shown here is derived from an EMBL/GenBank/DDBJ whole genome shotgun (WGS) entry which is preliminary data.</text>
</comment>
<feature type="compositionally biased region" description="Low complexity" evidence="4">
    <location>
        <begin position="362"/>
        <end position="373"/>
    </location>
</feature>
<dbReference type="GO" id="GO:0016614">
    <property type="term" value="F:oxidoreductase activity, acting on CH-OH group of donors"/>
    <property type="evidence" value="ECO:0007669"/>
    <property type="project" value="UniProtKB-ARBA"/>
</dbReference>
<dbReference type="PANTHER" id="PTHR48107:SF26">
    <property type="entry name" value="OXIDOREDUCTASE, SHORT-CHAIN DEHYDROGENASE_REDUCTASE FAMILY (AFU_ORTHOLOGUE AFUA_4G05870)"/>
    <property type="match status" value="1"/>
</dbReference>
<gene>
    <name evidence="7" type="ORF">P8C59_004200</name>
</gene>
<protein>
    <recommendedName>
        <fullName evidence="6">SPX domain-containing protein</fullName>
    </recommendedName>
</protein>
<name>A0AAD9I2A4_9PEZI</name>
<feature type="compositionally biased region" description="Basic and acidic residues" evidence="4">
    <location>
        <begin position="540"/>
        <end position="557"/>
    </location>
</feature>
<accession>A0AAD9I2A4</accession>
<feature type="region of interest" description="Disordered" evidence="4">
    <location>
        <begin position="236"/>
        <end position="255"/>
    </location>
</feature>